<organism evidence="5 6">
    <name type="scientific">Marseilla massiliensis</name>
    <dbReference type="NCBI Taxonomy" id="1841864"/>
    <lineage>
        <taxon>Bacteria</taxon>
        <taxon>Pseudomonadati</taxon>
        <taxon>Bacteroidota</taxon>
        <taxon>Bacteroidia</taxon>
        <taxon>Bacteroidales</taxon>
        <taxon>Prevotellaceae</taxon>
        <taxon>Marseilla</taxon>
    </lineage>
</organism>
<evidence type="ECO:0000313" key="6">
    <source>
        <dbReference type="Proteomes" id="UP000706891"/>
    </source>
</evidence>
<keyword evidence="2 5" id="KW-0238">DNA-binding</keyword>
<evidence type="ECO:0000259" key="4">
    <source>
        <dbReference type="PROSITE" id="PS50932"/>
    </source>
</evidence>
<dbReference type="InterPro" id="IPR010982">
    <property type="entry name" value="Lambda_DNA-bd_dom_sf"/>
</dbReference>
<name>A0A938WR79_9BACT</name>
<dbReference type="Pfam" id="PF13377">
    <property type="entry name" value="Peripla_BP_3"/>
    <property type="match status" value="1"/>
</dbReference>
<gene>
    <name evidence="5" type="ORF">H6A34_04830</name>
</gene>
<dbReference type="Proteomes" id="UP000706891">
    <property type="component" value="Unassembled WGS sequence"/>
</dbReference>
<dbReference type="InterPro" id="IPR000843">
    <property type="entry name" value="HTH_LacI"/>
</dbReference>
<dbReference type="SUPFAM" id="SSF47413">
    <property type="entry name" value="lambda repressor-like DNA-binding domains"/>
    <property type="match status" value="1"/>
</dbReference>
<dbReference type="Gene3D" id="1.10.260.40">
    <property type="entry name" value="lambda repressor-like DNA-binding domains"/>
    <property type="match status" value="1"/>
</dbReference>
<dbReference type="Gene3D" id="3.40.50.2300">
    <property type="match status" value="2"/>
</dbReference>
<dbReference type="AlphaFoldDB" id="A0A938WR79"/>
<dbReference type="InterPro" id="IPR046335">
    <property type="entry name" value="LacI/GalR-like_sensor"/>
</dbReference>
<keyword evidence="6" id="KW-1185">Reference proteome</keyword>
<dbReference type="PROSITE" id="PS50932">
    <property type="entry name" value="HTH_LACI_2"/>
    <property type="match status" value="1"/>
</dbReference>
<dbReference type="SUPFAM" id="SSF53822">
    <property type="entry name" value="Periplasmic binding protein-like I"/>
    <property type="match status" value="1"/>
</dbReference>
<sequence length="339" mass="37897">MGQRRTSLKEIAEQLGVSIATVSRAIRDSHEVGDEMKDKVKALAKKLNYRPNPFAQSLKRNAPKVIGVVVPNLVTHYYAAVLDGIEDYATKAGYAVITANSHEDHLREEKAIDNFAGMYVVGIIACLAQDTVDYSHFIEINDMGIPLVFFARTCLPEMFSSVVSNGDEAAKEATLHLIDTGSRRIAFIGGPQHLDMMKRRKHGYLEALRERRLPIDRSIIINGSIDYEYAREAAMDLLRRDDRPDAILAFNDIITMASFDAIKALGLRIPDDVAIIGFSEGETSFFVTPKLSVIMDQAHLTGERVCELLLKNINGDKKIYKEVVPMIVKIRESSDKRKD</sequence>
<dbReference type="CDD" id="cd06267">
    <property type="entry name" value="PBP1_LacI_sugar_binding-like"/>
    <property type="match status" value="1"/>
</dbReference>
<dbReference type="EMBL" id="JACJJG010000015">
    <property type="protein sequence ID" value="MBM6673201.1"/>
    <property type="molecule type" value="Genomic_DNA"/>
</dbReference>
<keyword evidence="3" id="KW-0804">Transcription</keyword>
<dbReference type="GO" id="GO:0000976">
    <property type="term" value="F:transcription cis-regulatory region binding"/>
    <property type="evidence" value="ECO:0007669"/>
    <property type="project" value="TreeGrafter"/>
</dbReference>
<keyword evidence="1" id="KW-0805">Transcription regulation</keyword>
<dbReference type="InterPro" id="IPR028082">
    <property type="entry name" value="Peripla_BP_I"/>
</dbReference>
<proteinExistence type="predicted"/>
<evidence type="ECO:0000313" key="5">
    <source>
        <dbReference type="EMBL" id="MBM6673201.1"/>
    </source>
</evidence>
<dbReference type="PANTHER" id="PTHR30146">
    <property type="entry name" value="LACI-RELATED TRANSCRIPTIONAL REPRESSOR"/>
    <property type="match status" value="1"/>
</dbReference>
<dbReference type="Pfam" id="PF00356">
    <property type="entry name" value="LacI"/>
    <property type="match status" value="1"/>
</dbReference>
<dbReference type="RefSeq" id="WP_205103830.1">
    <property type="nucleotide sequence ID" value="NZ_JACJJG010000015.1"/>
</dbReference>
<accession>A0A938WR79</accession>
<comment type="caution">
    <text evidence="5">The sequence shown here is derived from an EMBL/GenBank/DDBJ whole genome shotgun (WGS) entry which is preliminary data.</text>
</comment>
<evidence type="ECO:0000256" key="3">
    <source>
        <dbReference type="ARBA" id="ARBA00023163"/>
    </source>
</evidence>
<dbReference type="GO" id="GO:0003700">
    <property type="term" value="F:DNA-binding transcription factor activity"/>
    <property type="evidence" value="ECO:0007669"/>
    <property type="project" value="TreeGrafter"/>
</dbReference>
<evidence type="ECO:0000256" key="1">
    <source>
        <dbReference type="ARBA" id="ARBA00023015"/>
    </source>
</evidence>
<dbReference type="PANTHER" id="PTHR30146:SF109">
    <property type="entry name" value="HTH-TYPE TRANSCRIPTIONAL REGULATOR GALS"/>
    <property type="match status" value="1"/>
</dbReference>
<evidence type="ECO:0000256" key="2">
    <source>
        <dbReference type="ARBA" id="ARBA00023125"/>
    </source>
</evidence>
<protein>
    <submittedName>
        <fullName evidence="5">LacI family DNA-binding transcriptional regulator</fullName>
    </submittedName>
</protein>
<feature type="domain" description="HTH lacI-type" evidence="4">
    <location>
        <begin position="6"/>
        <end position="60"/>
    </location>
</feature>
<reference evidence="5" key="2">
    <citation type="journal article" date="2021" name="Sci. Rep.">
        <title>The distribution of antibiotic resistance genes in chicken gut microbiota commensals.</title>
        <authorList>
            <person name="Juricova H."/>
            <person name="Matiasovicova J."/>
            <person name="Kubasova T."/>
            <person name="Cejkova D."/>
            <person name="Rychlik I."/>
        </authorList>
    </citation>
    <scope>NUCLEOTIDE SEQUENCE</scope>
    <source>
        <strain evidence="5">An824</strain>
    </source>
</reference>
<dbReference type="CDD" id="cd01392">
    <property type="entry name" value="HTH_LacI"/>
    <property type="match status" value="1"/>
</dbReference>
<reference evidence="5" key="1">
    <citation type="submission" date="2020-08" db="EMBL/GenBank/DDBJ databases">
        <authorList>
            <person name="Cejkova D."/>
            <person name="Kubasova T."/>
            <person name="Jahodarova E."/>
            <person name="Rychlik I."/>
        </authorList>
    </citation>
    <scope>NUCLEOTIDE SEQUENCE</scope>
    <source>
        <strain evidence="5">An824</strain>
    </source>
</reference>
<dbReference type="SMART" id="SM00354">
    <property type="entry name" value="HTH_LACI"/>
    <property type="match status" value="1"/>
</dbReference>